<dbReference type="InterPro" id="IPR050807">
    <property type="entry name" value="TransReg_Diox_bact_type"/>
</dbReference>
<dbReference type="Gene3D" id="1.10.260.40">
    <property type="entry name" value="lambda repressor-like DNA-binding domains"/>
    <property type="match status" value="1"/>
</dbReference>
<name>A0A917A8K6_9STRE</name>
<accession>A0A917A8K6</accession>
<reference evidence="3" key="1">
    <citation type="journal article" date="2014" name="Int. J. Syst. Evol. Microbiol.">
        <title>Complete genome sequence of Corynebacterium casei LMG S-19264T (=DSM 44701T), isolated from a smear-ripened cheese.</title>
        <authorList>
            <consortium name="US DOE Joint Genome Institute (JGI-PGF)"/>
            <person name="Walter F."/>
            <person name="Albersmeier A."/>
            <person name="Kalinowski J."/>
            <person name="Ruckert C."/>
        </authorList>
    </citation>
    <scope>NUCLEOTIDE SEQUENCE</scope>
    <source>
        <strain evidence="3">CGMCC 1.15533</strain>
    </source>
</reference>
<dbReference type="AlphaFoldDB" id="A0A917A8K6"/>
<dbReference type="GO" id="GO:0003700">
    <property type="term" value="F:DNA-binding transcription factor activity"/>
    <property type="evidence" value="ECO:0007669"/>
    <property type="project" value="TreeGrafter"/>
</dbReference>
<protein>
    <recommendedName>
        <fullName evidence="2">HTH cro/C1-type domain-containing protein</fullName>
    </recommendedName>
</protein>
<evidence type="ECO:0000256" key="1">
    <source>
        <dbReference type="ARBA" id="ARBA00023125"/>
    </source>
</evidence>
<reference evidence="3" key="2">
    <citation type="submission" date="2020-09" db="EMBL/GenBank/DDBJ databases">
        <authorList>
            <person name="Sun Q."/>
            <person name="Zhou Y."/>
        </authorList>
    </citation>
    <scope>NUCLEOTIDE SEQUENCE</scope>
    <source>
        <strain evidence="3">CGMCC 1.15533</strain>
    </source>
</reference>
<dbReference type="PANTHER" id="PTHR46797:SF1">
    <property type="entry name" value="METHYLPHOSPHONATE SYNTHASE"/>
    <property type="match status" value="1"/>
</dbReference>
<keyword evidence="4" id="KW-1185">Reference proteome</keyword>
<dbReference type="GO" id="GO:0005829">
    <property type="term" value="C:cytosol"/>
    <property type="evidence" value="ECO:0007669"/>
    <property type="project" value="TreeGrafter"/>
</dbReference>
<gene>
    <name evidence="3" type="ORF">GCM10011510_12880</name>
</gene>
<keyword evidence="1" id="KW-0238">DNA-binding</keyword>
<dbReference type="PANTHER" id="PTHR46797">
    <property type="entry name" value="HTH-TYPE TRANSCRIPTIONAL REGULATOR"/>
    <property type="match status" value="1"/>
</dbReference>
<evidence type="ECO:0000259" key="2">
    <source>
        <dbReference type="PROSITE" id="PS50943"/>
    </source>
</evidence>
<dbReference type="Proteomes" id="UP000660801">
    <property type="component" value="Unassembled WGS sequence"/>
</dbReference>
<dbReference type="GO" id="GO:0003677">
    <property type="term" value="F:DNA binding"/>
    <property type="evidence" value="ECO:0007669"/>
    <property type="project" value="UniProtKB-KW"/>
</dbReference>
<dbReference type="InterPro" id="IPR001387">
    <property type="entry name" value="Cro/C1-type_HTH"/>
</dbReference>
<dbReference type="EMBL" id="BMJN01000020">
    <property type="protein sequence ID" value="GGE32953.1"/>
    <property type="molecule type" value="Genomic_DNA"/>
</dbReference>
<proteinExistence type="predicted"/>
<comment type="caution">
    <text evidence="3">The sequence shown here is derived from an EMBL/GenBank/DDBJ whole genome shotgun (WGS) entry which is preliminary data.</text>
</comment>
<sequence>MEHKLELGQNIRKYRIMRGLTQEKLAEYSDLSVNFISKMERMEKQNISIDKLSSIAEVLKVTIADLISLTEPKQPKYGPNMQLLIKQLEQLDTDKAERYSQIFVRILDEADC</sequence>
<dbReference type="InterPro" id="IPR010982">
    <property type="entry name" value="Lambda_DNA-bd_dom_sf"/>
</dbReference>
<dbReference type="SUPFAM" id="SSF47413">
    <property type="entry name" value="lambda repressor-like DNA-binding domains"/>
    <property type="match status" value="1"/>
</dbReference>
<feature type="domain" description="HTH cro/C1-type" evidence="2">
    <location>
        <begin position="11"/>
        <end position="66"/>
    </location>
</feature>
<dbReference type="PROSITE" id="PS50943">
    <property type="entry name" value="HTH_CROC1"/>
    <property type="match status" value="1"/>
</dbReference>
<evidence type="ECO:0000313" key="4">
    <source>
        <dbReference type="Proteomes" id="UP000660801"/>
    </source>
</evidence>
<dbReference type="SMART" id="SM00530">
    <property type="entry name" value="HTH_XRE"/>
    <property type="match status" value="1"/>
</dbReference>
<dbReference type="RefSeq" id="WP_068989898.1">
    <property type="nucleotide sequence ID" value="NZ_BMJN01000020.1"/>
</dbReference>
<dbReference type="Pfam" id="PF01381">
    <property type="entry name" value="HTH_3"/>
    <property type="match status" value="1"/>
</dbReference>
<evidence type="ECO:0000313" key="3">
    <source>
        <dbReference type="EMBL" id="GGE32953.1"/>
    </source>
</evidence>
<dbReference type="CDD" id="cd00093">
    <property type="entry name" value="HTH_XRE"/>
    <property type="match status" value="1"/>
</dbReference>
<organism evidence="3 4">
    <name type="scientific">Streptococcus himalayensis</name>
    <dbReference type="NCBI Taxonomy" id="1888195"/>
    <lineage>
        <taxon>Bacteria</taxon>
        <taxon>Bacillati</taxon>
        <taxon>Bacillota</taxon>
        <taxon>Bacilli</taxon>
        <taxon>Lactobacillales</taxon>
        <taxon>Streptococcaceae</taxon>
        <taxon>Streptococcus</taxon>
    </lineage>
</organism>